<keyword evidence="2" id="KW-1185">Reference proteome</keyword>
<comment type="caution">
    <text evidence="1">The sequence shown here is derived from an EMBL/GenBank/DDBJ whole genome shotgun (WGS) entry which is preliminary data.</text>
</comment>
<evidence type="ECO:0000313" key="1">
    <source>
        <dbReference type="EMBL" id="MBW7469318.1"/>
    </source>
</evidence>
<protein>
    <submittedName>
        <fullName evidence="1">Uncharacterized protein</fullName>
    </submittedName>
</protein>
<proteinExistence type="predicted"/>
<dbReference type="RefSeq" id="WP_219879191.1">
    <property type="nucleotide sequence ID" value="NZ_JAHYXK010000035.1"/>
</dbReference>
<sequence>MKTSNKLLLGLLIVVLLGITATLGTVRFYAVDKSAKLTPVEEAPAPPAAPEASGN</sequence>
<evidence type="ECO:0000313" key="2">
    <source>
        <dbReference type="Proteomes" id="UP000813018"/>
    </source>
</evidence>
<name>A0ABS7CZR9_9BACT</name>
<reference evidence="1 2" key="1">
    <citation type="journal article" date="2016" name="Int. J. Syst. Evol. Microbiol.">
        <title>Pontibacter aydingkolensis sp. nov., isolated from soil of a salt lake.</title>
        <authorList>
            <person name="Osman G."/>
            <person name="Zhang T."/>
            <person name="Lou K."/>
            <person name="Gao Y."/>
            <person name="Chang W."/>
            <person name="Lin Q."/>
            <person name="Yang H.M."/>
            <person name="Huo X.D."/>
            <person name="Wang N."/>
        </authorList>
    </citation>
    <scope>NUCLEOTIDE SEQUENCE [LARGE SCALE GENOMIC DNA]</scope>
    <source>
        <strain evidence="1 2">KACC 19255</strain>
    </source>
</reference>
<dbReference type="Proteomes" id="UP000813018">
    <property type="component" value="Unassembled WGS sequence"/>
</dbReference>
<accession>A0ABS7CZR9</accession>
<dbReference type="EMBL" id="JAHYXK010000035">
    <property type="protein sequence ID" value="MBW7469318.1"/>
    <property type="molecule type" value="Genomic_DNA"/>
</dbReference>
<organism evidence="1 2">
    <name type="scientific">Pontibacter aydingkolensis</name>
    <dbReference type="NCBI Taxonomy" id="1911536"/>
    <lineage>
        <taxon>Bacteria</taxon>
        <taxon>Pseudomonadati</taxon>
        <taxon>Bacteroidota</taxon>
        <taxon>Cytophagia</taxon>
        <taxon>Cytophagales</taxon>
        <taxon>Hymenobacteraceae</taxon>
        <taxon>Pontibacter</taxon>
    </lineage>
</organism>
<gene>
    <name evidence="1" type="ORF">K0O23_19770</name>
</gene>